<dbReference type="Proteomes" id="UP000030960">
    <property type="component" value="Unassembled WGS sequence"/>
</dbReference>
<evidence type="ECO:0000256" key="2">
    <source>
        <dbReference type="ARBA" id="ARBA00022723"/>
    </source>
</evidence>
<evidence type="ECO:0000256" key="1">
    <source>
        <dbReference type="ARBA" id="ARBA00007749"/>
    </source>
</evidence>
<evidence type="ECO:0000256" key="4">
    <source>
        <dbReference type="ARBA" id="ARBA00022833"/>
    </source>
</evidence>
<evidence type="ECO:0000256" key="3">
    <source>
        <dbReference type="ARBA" id="ARBA00022801"/>
    </source>
</evidence>
<dbReference type="GO" id="GO:0016787">
    <property type="term" value="F:hydrolase activity"/>
    <property type="evidence" value="ECO:0007669"/>
    <property type="project" value="UniProtKB-KW"/>
</dbReference>
<proteinExistence type="inferred from homology"/>
<accession>A0A0B3SMD7</accession>
<feature type="domain" description="Metallo-beta-lactamase" evidence="5">
    <location>
        <begin position="63"/>
        <end position="265"/>
    </location>
</feature>
<reference evidence="6 7" key="1">
    <citation type="submission" date="2014-10" db="EMBL/GenBank/DDBJ databases">
        <title>Genome sequence of Ponticoccus sp. strain UMTAT08 isolated from clonal culture of toxic dinoflagellate Alexandrium tamiyavanichii.</title>
        <authorList>
            <person name="Gan H.Y."/>
            <person name="Muhd D.-D."/>
            <person name="Mohd Noor M.E."/>
            <person name="Yeong Y.S."/>
            <person name="Usup G."/>
        </authorList>
    </citation>
    <scope>NUCLEOTIDE SEQUENCE [LARGE SCALE GENOMIC DNA]</scope>
    <source>
        <strain evidence="6 7">UMTAT08</strain>
    </source>
</reference>
<dbReference type="Pfam" id="PF00753">
    <property type="entry name" value="Lactamase_B"/>
    <property type="match status" value="1"/>
</dbReference>
<dbReference type="PANTHER" id="PTHR42978:SF6">
    <property type="entry name" value="QUORUM-QUENCHING LACTONASE YTNP-RELATED"/>
    <property type="match status" value="1"/>
</dbReference>
<comment type="similarity">
    <text evidence="1">Belongs to the metallo-beta-lactamase superfamily.</text>
</comment>
<name>A0A0B3SMD7_9RHOB</name>
<dbReference type="Gene3D" id="3.60.15.10">
    <property type="entry name" value="Ribonuclease Z/Hydroxyacylglutathione hydrolase-like"/>
    <property type="match status" value="1"/>
</dbReference>
<sequence>MVDHFLQQRQTPAIYRRRIGSFMVTVLSDGYLEADPSFFSGGEEQFADLTAAAFLPRGPFRLGTVVYIVDDGKRRVMVDAGCGPLFGPTSGFLLFNMKYAGVEPESIDAILVTHMHADHIGGLLDEGGAVFPNAEIIMHKAEFDYFMGDLAMSRTTERNRPWLVRARTVPDHYPRMKFFDSEGPVLPGITAVPLTGHTPGHSGFMIESGGDQLFLAADLVYSPVYSFHILDQNFAFDVDADAAIASRKRGLEMIATEKWLMSASHLPFPTLGHVDRREGGTFAFVAEEWRFDP</sequence>
<keyword evidence="7" id="KW-1185">Reference proteome</keyword>
<dbReference type="InterPro" id="IPR001279">
    <property type="entry name" value="Metallo-B-lactamas"/>
</dbReference>
<dbReference type="EMBL" id="JSUQ01000016">
    <property type="protein sequence ID" value="KHQ51699.1"/>
    <property type="molecule type" value="Genomic_DNA"/>
</dbReference>
<evidence type="ECO:0000313" key="6">
    <source>
        <dbReference type="EMBL" id="KHQ51699.1"/>
    </source>
</evidence>
<dbReference type="CDD" id="cd07720">
    <property type="entry name" value="OPHC2-like_MBL-fold"/>
    <property type="match status" value="1"/>
</dbReference>
<organism evidence="6 7">
    <name type="scientific">Mameliella alba</name>
    <dbReference type="NCBI Taxonomy" id="561184"/>
    <lineage>
        <taxon>Bacteria</taxon>
        <taxon>Pseudomonadati</taxon>
        <taxon>Pseudomonadota</taxon>
        <taxon>Alphaproteobacteria</taxon>
        <taxon>Rhodobacterales</taxon>
        <taxon>Roseobacteraceae</taxon>
        <taxon>Mameliella</taxon>
    </lineage>
</organism>
<evidence type="ECO:0000259" key="5">
    <source>
        <dbReference type="SMART" id="SM00849"/>
    </source>
</evidence>
<dbReference type="InterPro" id="IPR036866">
    <property type="entry name" value="RibonucZ/Hydroxyglut_hydro"/>
</dbReference>
<dbReference type="AlphaFoldDB" id="A0A0B3SMD7"/>
<dbReference type="PANTHER" id="PTHR42978">
    <property type="entry name" value="QUORUM-QUENCHING LACTONASE YTNP-RELATED-RELATED"/>
    <property type="match status" value="1"/>
</dbReference>
<keyword evidence="4" id="KW-0862">Zinc</keyword>
<dbReference type="GO" id="GO:0046872">
    <property type="term" value="F:metal ion binding"/>
    <property type="evidence" value="ECO:0007669"/>
    <property type="project" value="UniProtKB-KW"/>
</dbReference>
<gene>
    <name evidence="6" type="ORF">OA50_03862</name>
</gene>
<keyword evidence="3" id="KW-0378">Hydrolase</keyword>
<keyword evidence="2" id="KW-0479">Metal-binding</keyword>
<dbReference type="InterPro" id="IPR051013">
    <property type="entry name" value="MBL_superfamily_lactonases"/>
</dbReference>
<dbReference type="SMART" id="SM00849">
    <property type="entry name" value="Lactamase_B"/>
    <property type="match status" value="1"/>
</dbReference>
<protein>
    <submittedName>
        <fullName evidence="6">Metallo-beta-lactamase superfamily protein</fullName>
    </submittedName>
</protein>
<evidence type="ECO:0000313" key="7">
    <source>
        <dbReference type="Proteomes" id="UP000030960"/>
    </source>
</evidence>
<dbReference type="SUPFAM" id="SSF56281">
    <property type="entry name" value="Metallo-hydrolase/oxidoreductase"/>
    <property type="match status" value="1"/>
</dbReference>
<comment type="caution">
    <text evidence="6">The sequence shown here is derived from an EMBL/GenBank/DDBJ whole genome shotgun (WGS) entry which is preliminary data.</text>
</comment>